<evidence type="ECO:0000259" key="8">
    <source>
        <dbReference type="PROSITE" id="PS51352"/>
    </source>
</evidence>
<dbReference type="SUPFAM" id="SSF52833">
    <property type="entry name" value="Thioredoxin-like"/>
    <property type="match status" value="1"/>
</dbReference>
<comment type="caution">
    <text evidence="9">The sequence shown here is derived from an EMBL/GenBank/DDBJ whole genome shotgun (WGS) entry which is preliminary data.</text>
</comment>
<keyword evidence="5" id="KW-0676">Redox-active center</keyword>
<keyword evidence="10" id="KW-1185">Reference proteome</keyword>
<keyword evidence="7" id="KW-0472">Membrane</keyword>
<feature type="transmembrane region" description="Helical" evidence="7">
    <location>
        <begin position="31"/>
        <end position="51"/>
    </location>
</feature>
<keyword evidence="3" id="KW-0560">Oxidoreductase</keyword>
<feature type="compositionally biased region" description="Basic and acidic residues" evidence="6">
    <location>
        <begin position="1"/>
        <end position="23"/>
    </location>
</feature>
<keyword evidence="9" id="KW-0413">Isomerase</keyword>
<keyword evidence="4" id="KW-1015">Disulfide bond</keyword>
<dbReference type="RefSeq" id="WP_192750691.1">
    <property type="nucleotide sequence ID" value="NZ_BAABJL010000147.1"/>
</dbReference>
<reference evidence="9" key="1">
    <citation type="submission" date="2020-10" db="EMBL/GenBank/DDBJ databases">
        <title>Sequencing the genomes of 1000 actinobacteria strains.</title>
        <authorList>
            <person name="Klenk H.-P."/>
        </authorList>
    </citation>
    <scope>NUCLEOTIDE SEQUENCE</scope>
    <source>
        <strain evidence="9">DSM 45354</strain>
    </source>
</reference>
<dbReference type="GO" id="GO:0016853">
    <property type="term" value="F:isomerase activity"/>
    <property type="evidence" value="ECO:0007669"/>
    <property type="project" value="UniProtKB-KW"/>
</dbReference>
<dbReference type="Gene3D" id="3.40.30.10">
    <property type="entry name" value="Glutaredoxin"/>
    <property type="match status" value="1"/>
</dbReference>
<dbReference type="PANTHER" id="PTHR13887">
    <property type="entry name" value="GLUTATHIONE S-TRANSFERASE KAPPA"/>
    <property type="match status" value="1"/>
</dbReference>
<comment type="similarity">
    <text evidence="1">Belongs to the thioredoxin family. DsbA subfamily.</text>
</comment>
<evidence type="ECO:0000256" key="4">
    <source>
        <dbReference type="ARBA" id="ARBA00023157"/>
    </source>
</evidence>
<feature type="region of interest" description="Disordered" evidence="6">
    <location>
        <begin position="58"/>
        <end position="80"/>
    </location>
</feature>
<keyword evidence="7" id="KW-0812">Transmembrane</keyword>
<sequence>MSQKEEGPARGARPEDDRTEGRRTKSVKVSLTLAAVFVVVVGVVLAIAWFGNDGDEPTAGPAADPTGQVSAPGTGGAESRLVRADSHRLSEAKNGNVTFVEFLDFECEACGLAYPVVEQLREEYAGDVTFVARYYPIASHFNGERAARAVEAAAQQGRFEQMYQQMFETQEQWGGQRVPADDTFRGFAEDLGLDMAAWDKAYQNPATLDRVKEDAADGKALGVQGTPTFFVNGKKLTPRVWDDLGDAIDAALAR</sequence>
<dbReference type="PROSITE" id="PS51352">
    <property type="entry name" value="THIOREDOXIN_2"/>
    <property type="match status" value="1"/>
</dbReference>
<protein>
    <submittedName>
        <fullName evidence="9">Protein-disulfide isomerase</fullName>
    </submittedName>
</protein>
<dbReference type="EMBL" id="JADBEM010000001">
    <property type="protein sequence ID" value="MBE1606589.1"/>
    <property type="molecule type" value="Genomic_DNA"/>
</dbReference>
<feature type="region of interest" description="Disordered" evidence="6">
    <location>
        <begin position="1"/>
        <end position="24"/>
    </location>
</feature>
<dbReference type="GO" id="GO:0016491">
    <property type="term" value="F:oxidoreductase activity"/>
    <property type="evidence" value="ECO:0007669"/>
    <property type="project" value="UniProtKB-KW"/>
</dbReference>
<feature type="domain" description="Thioredoxin" evidence="8">
    <location>
        <begin position="60"/>
        <end position="253"/>
    </location>
</feature>
<dbReference type="AlphaFoldDB" id="A0A927R9K6"/>
<evidence type="ECO:0000256" key="1">
    <source>
        <dbReference type="ARBA" id="ARBA00005791"/>
    </source>
</evidence>
<name>A0A927R9K6_9ACTN</name>
<keyword evidence="2" id="KW-0732">Signal</keyword>
<keyword evidence="7" id="KW-1133">Transmembrane helix</keyword>
<evidence type="ECO:0000313" key="10">
    <source>
        <dbReference type="Proteomes" id="UP000638648"/>
    </source>
</evidence>
<dbReference type="PANTHER" id="PTHR13887:SF14">
    <property type="entry name" value="DISULFIDE BOND FORMATION PROTEIN D"/>
    <property type="match status" value="1"/>
</dbReference>
<accession>A0A927R9K6</accession>
<dbReference type="InterPro" id="IPR036249">
    <property type="entry name" value="Thioredoxin-like_sf"/>
</dbReference>
<evidence type="ECO:0000256" key="7">
    <source>
        <dbReference type="SAM" id="Phobius"/>
    </source>
</evidence>
<evidence type="ECO:0000256" key="6">
    <source>
        <dbReference type="SAM" id="MobiDB-lite"/>
    </source>
</evidence>
<dbReference type="Proteomes" id="UP000638648">
    <property type="component" value="Unassembled WGS sequence"/>
</dbReference>
<dbReference type="Pfam" id="PF13462">
    <property type="entry name" value="Thioredoxin_4"/>
    <property type="match status" value="1"/>
</dbReference>
<dbReference type="InterPro" id="IPR012336">
    <property type="entry name" value="Thioredoxin-like_fold"/>
</dbReference>
<proteinExistence type="inferred from homology"/>
<evidence type="ECO:0000313" key="9">
    <source>
        <dbReference type="EMBL" id="MBE1606589.1"/>
    </source>
</evidence>
<evidence type="ECO:0000256" key="5">
    <source>
        <dbReference type="ARBA" id="ARBA00023284"/>
    </source>
</evidence>
<evidence type="ECO:0000256" key="3">
    <source>
        <dbReference type="ARBA" id="ARBA00023002"/>
    </source>
</evidence>
<dbReference type="InterPro" id="IPR013766">
    <property type="entry name" value="Thioredoxin_domain"/>
</dbReference>
<evidence type="ECO:0000256" key="2">
    <source>
        <dbReference type="ARBA" id="ARBA00022729"/>
    </source>
</evidence>
<organism evidence="9 10">
    <name type="scientific">Actinopolymorpha pittospori</name>
    <dbReference type="NCBI Taxonomy" id="648752"/>
    <lineage>
        <taxon>Bacteria</taxon>
        <taxon>Bacillati</taxon>
        <taxon>Actinomycetota</taxon>
        <taxon>Actinomycetes</taxon>
        <taxon>Propionibacteriales</taxon>
        <taxon>Actinopolymorphaceae</taxon>
        <taxon>Actinopolymorpha</taxon>
    </lineage>
</organism>
<gene>
    <name evidence="9" type="ORF">HEB94_003437</name>
</gene>